<evidence type="ECO:0000313" key="1">
    <source>
        <dbReference type="EMBL" id="HGU53767.1"/>
    </source>
</evidence>
<sequence length="127" mass="14834">MSGCVLRRKPNGKLEKVKVSNPLLNEKGRQEILMIIRKRVDQIIHSTSILDMAFVREEIFYFNINLINLISQNAEAWEFDVSHFNEFIDSLVVAVECIYRKALNGVFLNRIFGIPIEVQKERKWIPS</sequence>
<comment type="caution">
    <text evidence="1">The sequence shown here is derived from an EMBL/GenBank/DDBJ whole genome shotgun (WGS) entry which is preliminary data.</text>
</comment>
<proteinExistence type="predicted"/>
<gene>
    <name evidence="1" type="ORF">ENT78_09660</name>
</gene>
<dbReference type="EMBL" id="DSZZ01000454">
    <property type="protein sequence ID" value="HGU53767.1"/>
    <property type="molecule type" value="Genomic_DNA"/>
</dbReference>
<organism evidence="1">
    <name type="scientific">Fervidobacterium pennivorans</name>
    <dbReference type="NCBI Taxonomy" id="93466"/>
    <lineage>
        <taxon>Bacteria</taxon>
        <taxon>Thermotogati</taxon>
        <taxon>Thermotogota</taxon>
        <taxon>Thermotogae</taxon>
        <taxon>Thermotogales</taxon>
        <taxon>Fervidobacteriaceae</taxon>
        <taxon>Fervidobacterium</taxon>
    </lineage>
</organism>
<reference evidence="1" key="1">
    <citation type="journal article" date="2020" name="mSystems">
        <title>Genome- and Community-Level Interaction Insights into Carbon Utilization and Element Cycling Functions of Hydrothermarchaeota in Hydrothermal Sediment.</title>
        <authorList>
            <person name="Zhou Z."/>
            <person name="Liu Y."/>
            <person name="Xu W."/>
            <person name="Pan J."/>
            <person name="Luo Z.H."/>
            <person name="Li M."/>
        </authorList>
    </citation>
    <scope>NUCLEOTIDE SEQUENCE [LARGE SCALE GENOMIC DNA]</scope>
    <source>
        <strain evidence="1">SpSt-61</strain>
    </source>
</reference>
<protein>
    <submittedName>
        <fullName evidence="1">Uncharacterized protein</fullName>
    </submittedName>
</protein>
<dbReference type="AlphaFoldDB" id="A0A7V4KET7"/>
<accession>A0A7V4KET7</accession>
<name>A0A7V4KET7_FERPE</name>